<evidence type="ECO:0000313" key="2">
    <source>
        <dbReference type="EMBL" id="GMH57785.1"/>
    </source>
</evidence>
<dbReference type="GO" id="GO:0003723">
    <property type="term" value="F:RNA binding"/>
    <property type="evidence" value="ECO:0007669"/>
    <property type="project" value="InterPro"/>
</dbReference>
<dbReference type="Proteomes" id="UP001162640">
    <property type="component" value="Unassembled WGS sequence"/>
</dbReference>
<dbReference type="PANTHER" id="PTHR34556">
    <property type="match status" value="1"/>
</dbReference>
<dbReference type="AlphaFoldDB" id="A0A9W7DXI9"/>
<protein>
    <recommendedName>
        <fullName evidence="1">RNA-binding protein Tab2/Atab2 C-terminal domain-containing protein</fullName>
    </recommendedName>
</protein>
<comment type="caution">
    <text evidence="2">The sequence shown here is derived from an EMBL/GenBank/DDBJ whole genome shotgun (WGS) entry which is preliminary data.</text>
</comment>
<proteinExistence type="predicted"/>
<reference evidence="3" key="1">
    <citation type="journal article" date="2023" name="Commun. Biol.">
        <title>Genome analysis of Parmales, the sister group of diatoms, reveals the evolutionary specialization of diatoms from phago-mixotrophs to photoautotrophs.</title>
        <authorList>
            <person name="Ban H."/>
            <person name="Sato S."/>
            <person name="Yoshikawa S."/>
            <person name="Yamada K."/>
            <person name="Nakamura Y."/>
            <person name="Ichinomiya M."/>
            <person name="Sato N."/>
            <person name="Blanc-Mathieu R."/>
            <person name="Endo H."/>
            <person name="Kuwata A."/>
            <person name="Ogata H."/>
        </authorList>
    </citation>
    <scope>NUCLEOTIDE SEQUENCE [LARGE SCALE GENOMIC DNA]</scope>
</reference>
<dbReference type="InterPro" id="IPR009472">
    <property type="entry name" value="Tab2-like"/>
</dbReference>
<evidence type="ECO:0000313" key="3">
    <source>
        <dbReference type="Proteomes" id="UP001162640"/>
    </source>
</evidence>
<dbReference type="InterPro" id="IPR046761">
    <property type="entry name" value="Tab2-like_C"/>
</dbReference>
<gene>
    <name evidence="2" type="ORF">TL16_g02466</name>
</gene>
<name>A0A9W7DXI9_9STRA</name>
<dbReference type="PANTHER" id="PTHR34556:SF2">
    <property type="entry name" value="PROTEIN TAB2 HOMOLOG, CHLOROPLASTIC"/>
    <property type="match status" value="1"/>
</dbReference>
<sequence length="173" mass="18776">MPDYQPSLSAGALSNAGSGFLDISTPVKLPDALRGEKYAFVSLPLSEFLPGGSITEENIGLGRLCPVEEGGVGGDEFVSGVVVMSKRAKGLAAWMAGTEIAGIRCDLRKRNMIMEADISTQYLVARLDEGQRKEGEAFEKQKEEMGGLHFLCVQEDEEDEEPKGFWLLKDMGD</sequence>
<dbReference type="Pfam" id="PF20429">
    <property type="entry name" value="Tab2-like_C"/>
    <property type="match status" value="1"/>
</dbReference>
<feature type="domain" description="RNA-binding protein Tab2/Atab2 C-terminal" evidence="1">
    <location>
        <begin position="21"/>
        <end position="169"/>
    </location>
</feature>
<accession>A0A9W7DXI9</accession>
<evidence type="ECO:0000259" key="1">
    <source>
        <dbReference type="Pfam" id="PF20429"/>
    </source>
</evidence>
<organism evidence="2 3">
    <name type="scientific">Triparma laevis f. inornata</name>
    <dbReference type="NCBI Taxonomy" id="1714386"/>
    <lineage>
        <taxon>Eukaryota</taxon>
        <taxon>Sar</taxon>
        <taxon>Stramenopiles</taxon>
        <taxon>Ochrophyta</taxon>
        <taxon>Bolidophyceae</taxon>
        <taxon>Parmales</taxon>
        <taxon>Triparmaceae</taxon>
        <taxon>Triparma</taxon>
    </lineage>
</organism>
<dbReference type="EMBL" id="BLQM01000060">
    <property type="protein sequence ID" value="GMH57785.1"/>
    <property type="molecule type" value="Genomic_DNA"/>
</dbReference>